<organism evidence="3 5">
    <name type="scientific">Dracunculus medinensis</name>
    <name type="common">Guinea worm</name>
    <dbReference type="NCBI Taxonomy" id="318479"/>
    <lineage>
        <taxon>Eukaryota</taxon>
        <taxon>Metazoa</taxon>
        <taxon>Ecdysozoa</taxon>
        <taxon>Nematoda</taxon>
        <taxon>Chromadorea</taxon>
        <taxon>Rhabditida</taxon>
        <taxon>Spirurina</taxon>
        <taxon>Dracunculoidea</taxon>
        <taxon>Dracunculidae</taxon>
        <taxon>Dracunculus</taxon>
    </lineage>
</organism>
<protein>
    <submittedName>
        <fullName evidence="5">MADF domain-containing protein</fullName>
    </submittedName>
</protein>
<dbReference type="AlphaFoldDB" id="A0A0N4U7D6"/>
<reference evidence="5" key="1">
    <citation type="submission" date="2017-02" db="UniProtKB">
        <authorList>
            <consortium name="WormBaseParasite"/>
        </authorList>
    </citation>
    <scope>IDENTIFICATION</scope>
</reference>
<sequence>MTDEKKAILIQQIALRPLIWKQISLELLQVSHPNYSNVEKRWLAFEEIARFLSDEQITFTSDMVKLAWKNLMDYYNQLRRRYDRAVAAGLEPPDSKWQFFDMLHFTRQNKLPVKRKYNYIEPSKIPRSDEQFVEKSPNAAPVTLEDASFRQPLGYLTNVQSDFTSEMNAKTTSNHKLIIVLSTEQSERMGLEARRGAVKVSNNDLMDEQQYVNSSFNEFENSTRIPQFKRSSGEVEHHKISNGDIRKNMKLVNAEQIVVRKSIPAHYIKLKKKPITAFNSTSSFARYLAAKLYIIKDLCPLKYLSLCYAIDEIIEKAMKEQNIVLDN</sequence>
<name>A0A0N4U7D6_DRAME</name>
<dbReference type="OrthoDB" id="5779735at2759"/>
<keyword evidence="4" id="KW-1185">Reference proteome</keyword>
<evidence type="ECO:0000313" key="5">
    <source>
        <dbReference type="WBParaSite" id="DME_0000289501-mRNA-1"/>
    </source>
</evidence>
<evidence type="ECO:0000313" key="3">
    <source>
        <dbReference type="Proteomes" id="UP000038040"/>
    </source>
</evidence>
<reference evidence="2 4" key="2">
    <citation type="submission" date="2018-11" db="EMBL/GenBank/DDBJ databases">
        <authorList>
            <consortium name="Pathogen Informatics"/>
        </authorList>
    </citation>
    <scope>NUCLEOTIDE SEQUENCE [LARGE SCALE GENOMIC DNA]</scope>
</reference>
<proteinExistence type="predicted"/>
<dbReference type="Pfam" id="PF10545">
    <property type="entry name" value="MADF_DNA_bdg"/>
    <property type="match status" value="1"/>
</dbReference>
<evidence type="ECO:0000313" key="2">
    <source>
        <dbReference type="EMBL" id="VDN50151.1"/>
    </source>
</evidence>
<gene>
    <name evidence="2" type="ORF">DME_LOCUS124</name>
</gene>
<dbReference type="PROSITE" id="PS51029">
    <property type="entry name" value="MADF"/>
    <property type="match status" value="1"/>
</dbReference>
<evidence type="ECO:0000259" key="1">
    <source>
        <dbReference type="PROSITE" id="PS51029"/>
    </source>
</evidence>
<dbReference type="Proteomes" id="UP000274756">
    <property type="component" value="Unassembled WGS sequence"/>
</dbReference>
<feature type="domain" description="MADF" evidence="1">
    <location>
        <begin position="8"/>
        <end position="111"/>
    </location>
</feature>
<accession>A0A0N4U7D6</accession>
<dbReference type="Proteomes" id="UP000038040">
    <property type="component" value="Unplaced"/>
</dbReference>
<dbReference type="WBParaSite" id="DME_0000289501-mRNA-1">
    <property type="protein sequence ID" value="DME_0000289501-mRNA-1"/>
    <property type="gene ID" value="DME_0000289501"/>
</dbReference>
<evidence type="ECO:0000313" key="4">
    <source>
        <dbReference type="Proteomes" id="UP000274756"/>
    </source>
</evidence>
<dbReference type="InterPro" id="IPR006578">
    <property type="entry name" value="MADF-dom"/>
</dbReference>
<dbReference type="EMBL" id="UYYG01000001">
    <property type="protein sequence ID" value="VDN50151.1"/>
    <property type="molecule type" value="Genomic_DNA"/>
</dbReference>